<evidence type="ECO:0000313" key="2">
    <source>
        <dbReference type="Proteomes" id="UP001367508"/>
    </source>
</evidence>
<dbReference type="PANTHER" id="PTHR24092:SF175">
    <property type="entry name" value="PHOSPHOLIPID-TRANSPORTING ATPASE"/>
    <property type="match status" value="1"/>
</dbReference>
<dbReference type="Proteomes" id="UP001367508">
    <property type="component" value="Unassembled WGS sequence"/>
</dbReference>
<evidence type="ECO:0000313" key="1">
    <source>
        <dbReference type="EMBL" id="KAK7329138.1"/>
    </source>
</evidence>
<organism evidence="1 2">
    <name type="scientific">Canavalia gladiata</name>
    <name type="common">Sword bean</name>
    <name type="synonym">Dolichos gladiatus</name>
    <dbReference type="NCBI Taxonomy" id="3824"/>
    <lineage>
        <taxon>Eukaryota</taxon>
        <taxon>Viridiplantae</taxon>
        <taxon>Streptophyta</taxon>
        <taxon>Embryophyta</taxon>
        <taxon>Tracheophyta</taxon>
        <taxon>Spermatophyta</taxon>
        <taxon>Magnoliopsida</taxon>
        <taxon>eudicotyledons</taxon>
        <taxon>Gunneridae</taxon>
        <taxon>Pentapetalae</taxon>
        <taxon>rosids</taxon>
        <taxon>fabids</taxon>
        <taxon>Fabales</taxon>
        <taxon>Fabaceae</taxon>
        <taxon>Papilionoideae</taxon>
        <taxon>50 kb inversion clade</taxon>
        <taxon>NPAAA clade</taxon>
        <taxon>indigoferoid/millettioid clade</taxon>
        <taxon>Phaseoleae</taxon>
        <taxon>Canavalia</taxon>
    </lineage>
</organism>
<sequence>MLSCSIMLEMLAKNGRVFEEKTKEHMHECVDAVSNKIEKNLILLGATVVEDKLQDRVLDCIDKLAQARIKI</sequence>
<comment type="caution">
    <text evidence="1">The sequence shown here is derived from an EMBL/GenBank/DDBJ whole genome shotgun (WGS) entry which is preliminary data.</text>
</comment>
<dbReference type="EMBL" id="JAYMYQ010000005">
    <property type="protein sequence ID" value="KAK7329138.1"/>
    <property type="molecule type" value="Genomic_DNA"/>
</dbReference>
<name>A0AAN9L9E4_CANGL</name>
<keyword evidence="2" id="KW-1185">Reference proteome</keyword>
<protein>
    <submittedName>
        <fullName evidence="1">Uncharacterized protein</fullName>
    </submittedName>
</protein>
<dbReference type="AlphaFoldDB" id="A0AAN9L9E4"/>
<dbReference type="InterPro" id="IPR023214">
    <property type="entry name" value="HAD_sf"/>
</dbReference>
<dbReference type="PANTHER" id="PTHR24092">
    <property type="entry name" value="PROBABLE PHOSPHOLIPID-TRANSPORTING ATPASE"/>
    <property type="match status" value="1"/>
</dbReference>
<dbReference type="GO" id="GO:0045332">
    <property type="term" value="P:phospholipid translocation"/>
    <property type="evidence" value="ECO:0007669"/>
    <property type="project" value="TreeGrafter"/>
</dbReference>
<dbReference type="Gene3D" id="3.40.50.1000">
    <property type="entry name" value="HAD superfamily/HAD-like"/>
    <property type="match status" value="1"/>
</dbReference>
<dbReference type="GO" id="GO:0005886">
    <property type="term" value="C:plasma membrane"/>
    <property type="evidence" value="ECO:0007669"/>
    <property type="project" value="TreeGrafter"/>
</dbReference>
<reference evidence="1 2" key="1">
    <citation type="submission" date="2024-01" db="EMBL/GenBank/DDBJ databases">
        <title>The genomes of 5 underutilized Papilionoideae crops provide insights into root nodulation and disease resistanc.</title>
        <authorList>
            <person name="Jiang F."/>
        </authorList>
    </citation>
    <scope>NUCLEOTIDE SEQUENCE [LARGE SCALE GENOMIC DNA]</scope>
    <source>
        <strain evidence="1">LVBAO_FW01</strain>
        <tissue evidence="1">Leaves</tissue>
    </source>
</reference>
<gene>
    <name evidence="1" type="ORF">VNO77_23284</name>
</gene>
<dbReference type="GO" id="GO:0140326">
    <property type="term" value="F:ATPase-coupled intramembrane lipid transporter activity"/>
    <property type="evidence" value="ECO:0007669"/>
    <property type="project" value="TreeGrafter"/>
</dbReference>
<accession>A0AAN9L9E4</accession>
<proteinExistence type="predicted"/>